<dbReference type="OrthoDB" id="10012881at2759"/>
<dbReference type="InterPro" id="IPR035914">
    <property type="entry name" value="Sperma_CUB_dom_sf"/>
</dbReference>
<feature type="domain" description="CUB" evidence="3">
    <location>
        <begin position="108"/>
        <end position="242"/>
    </location>
</feature>
<dbReference type="PROSITE" id="PS01180">
    <property type="entry name" value="CUB"/>
    <property type="match status" value="2"/>
</dbReference>
<evidence type="ECO:0000259" key="3">
    <source>
        <dbReference type="PROSITE" id="PS01180"/>
    </source>
</evidence>
<keyword evidence="5" id="KW-1185">Reference proteome</keyword>
<sequence length="357" mass="41008">MNFQNTSTCSSDRLTFTDDSNSITFCQYRLLNDMDDNQRSITTNLFYIEKPMLNQNYQIKPKGSLVIRYITDGESTQSEFSLIANFKNPTFQCEKPTESSDKIQRIECKDHSRDTFNFDCSGRVLFISTNNTYASGEDCTVIVNTLCGQIGTFFFEFESFDVEKQNLCEYDKLYIASENVNRTFCGRGGRGDISVREDDRIIHRSVQLHKAYSIKTVKSVTVNFVTDASVVKRGFVMKAWFDCDKTEEDEIVTTTPRMPNTTSANREDSQLLYCQNGSKETITLGCNNRNYTLSSNGSYRSYESCNYHFILENGLKGRLSLEFKSFQVERSIDCLYDYIGFRQDNKEIRVCGYGQNG</sequence>
<dbReference type="Pfam" id="PF00431">
    <property type="entry name" value="CUB"/>
    <property type="match status" value="1"/>
</dbReference>
<dbReference type="AlphaFoldDB" id="A0A7I8WEE4"/>
<evidence type="ECO:0000256" key="2">
    <source>
        <dbReference type="PROSITE-ProRule" id="PRU00059"/>
    </source>
</evidence>
<protein>
    <submittedName>
        <fullName evidence="4">DgyrCDS14619</fullName>
    </submittedName>
</protein>
<dbReference type="Gene3D" id="2.60.120.290">
    <property type="entry name" value="Spermadhesin, CUB domain"/>
    <property type="match status" value="2"/>
</dbReference>
<reference evidence="4 5" key="1">
    <citation type="submission" date="2020-08" db="EMBL/GenBank/DDBJ databases">
        <authorList>
            <person name="Hejnol A."/>
        </authorList>
    </citation>
    <scope>NUCLEOTIDE SEQUENCE [LARGE SCALE GENOMIC DNA]</scope>
</reference>
<name>A0A7I8WEE4_9ANNE</name>
<dbReference type="PANTHER" id="PTHR24255:SF31">
    <property type="entry name" value="CUBILIN-LIKE PROTEIN"/>
    <property type="match status" value="1"/>
</dbReference>
<feature type="disulfide bond" evidence="2">
    <location>
        <begin position="334"/>
        <end position="351"/>
    </location>
</feature>
<dbReference type="SUPFAM" id="SSF49854">
    <property type="entry name" value="Spermadhesin, CUB domain"/>
    <property type="match status" value="2"/>
</dbReference>
<evidence type="ECO:0000313" key="5">
    <source>
        <dbReference type="Proteomes" id="UP000549394"/>
    </source>
</evidence>
<keyword evidence="1 2" id="KW-1015">Disulfide bond</keyword>
<comment type="caution">
    <text evidence="4">The sequence shown here is derived from an EMBL/GenBank/DDBJ whole genome shotgun (WGS) entry which is preliminary data.</text>
</comment>
<comment type="caution">
    <text evidence="2">Lacks conserved residue(s) required for the propagation of feature annotation.</text>
</comment>
<gene>
    <name evidence="4" type="ORF">DGYR_LOCUS13745</name>
</gene>
<accession>A0A7I8WEE4</accession>
<dbReference type="GO" id="GO:0004252">
    <property type="term" value="F:serine-type endopeptidase activity"/>
    <property type="evidence" value="ECO:0007669"/>
    <property type="project" value="TreeGrafter"/>
</dbReference>
<dbReference type="EMBL" id="CAJFCJ010000054">
    <property type="protein sequence ID" value="CAD5126506.1"/>
    <property type="molecule type" value="Genomic_DNA"/>
</dbReference>
<feature type="domain" description="CUB" evidence="3">
    <location>
        <begin position="274"/>
        <end position="357"/>
    </location>
</feature>
<dbReference type="PANTHER" id="PTHR24255">
    <property type="entry name" value="COMPLEMENT COMPONENT 1, S SUBCOMPONENT-RELATED"/>
    <property type="match status" value="1"/>
</dbReference>
<dbReference type="InterPro" id="IPR000859">
    <property type="entry name" value="CUB_dom"/>
</dbReference>
<proteinExistence type="predicted"/>
<organism evidence="4 5">
    <name type="scientific">Dimorphilus gyrociliatus</name>
    <dbReference type="NCBI Taxonomy" id="2664684"/>
    <lineage>
        <taxon>Eukaryota</taxon>
        <taxon>Metazoa</taxon>
        <taxon>Spiralia</taxon>
        <taxon>Lophotrochozoa</taxon>
        <taxon>Annelida</taxon>
        <taxon>Polychaeta</taxon>
        <taxon>Polychaeta incertae sedis</taxon>
        <taxon>Dinophilidae</taxon>
        <taxon>Dimorphilus</taxon>
    </lineage>
</organism>
<evidence type="ECO:0000256" key="1">
    <source>
        <dbReference type="ARBA" id="ARBA00023157"/>
    </source>
</evidence>
<dbReference type="GO" id="GO:0005615">
    <property type="term" value="C:extracellular space"/>
    <property type="evidence" value="ECO:0007669"/>
    <property type="project" value="TreeGrafter"/>
</dbReference>
<feature type="disulfide bond" evidence="2">
    <location>
        <begin position="168"/>
        <end position="185"/>
    </location>
</feature>
<evidence type="ECO:0000313" key="4">
    <source>
        <dbReference type="EMBL" id="CAD5126506.1"/>
    </source>
</evidence>
<dbReference type="Proteomes" id="UP000549394">
    <property type="component" value="Unassembled WGS sequence"/>
</dbReference>